<dbReference type="EMBL" id="MTSE01000003">
    <property type="protein sequence ID" value="OUJ74800.1"/>
    <property type="molecule type" value="Genomic_DNA"/>
</dbReference>
<reference evidence="1 2" key="1">
    <citation type="submission" date="2017-01" db="EMBL/GenBank/DDBJ databases">
        <title>A new Hymenobacter.</title>
        <authorList>
            <person name="Liang Y."/>
            <person name="Feng F."/>
        </authorList>
    </citation>
    <scope>NUCLEOTIDE SEQUENCE [LARGE SCALE GENOMIC DNA]</scope>
    <source>
        <strain evidence="1">MIMBbqt21</strain>
    </source>
</reference>
<comment type="caution">
    <text evidence="1">The sequence shown here is derived from an EMBL/GenBank/DDBJ whole genome shotgun (WGS) entry which is preliminary data.</text>
</comment>
<dbReference type="InterPro" id="IPR010732">
    <property type="entry name" value="T6SS_TssG-like"/>
</dbReference>
<dbReference type="Proteomes" id="UP000194873">
    <property type="component" value="Unassembled WGS sequence"/>
</dbReference>
<dbReference type="RefSeq" id="WP_086593610.1">
    <property type="nucleotide sequence ID" value="NZ_MTSE01000003.1"/>
</dbReference>
<name>A0A243WGE0_9BACT</name>
<evidence type="ECO:0000313" key="2">
    <source>
        <dbReference type="Proteomes" id="UP000194873"/>
    </source>
</evidence>
<proteinExistence type="predicted"/>
<protein>
    <submittedName>
        <fullName evidence="1">Uncharacterized protein</fullName>
    </submittedName>
</protein>
<sequence>MLPPDSAASRPAYLLNQLELDYRSEVVAAELLASENGEALPLARFVFNPLGPTTRPYATDFTPPQFLAAEGSEAPYWRLDIPREGLYDQLPPFLFHPIQPTQGNATDAELLLEQVQQAHAVEQETRQFFLPFDTELHYLRVLRCWQERQHDHLEYAPALLAQFAEGWPILRRLDAARASLFIQCLPLIHQLRGNLPWLEQLLAIFFGVPARFETERPSLQHTTNEPTLRLGQSRLGIDAIAGSAVDEGYDAIYLHLGPVPEARTAEFLPHGAARSLLGEVLAYFVPATAEVIPFITIERATSAHSQPATSYLGYNSYL</sequence>
<organism evidence="1 2">
    <name type="scientific">Hymenobacter crusticola</name>
    <dbReference type="NCBI Taxonomy" id="1770526"/>
    <lineage>
        <taxon>Bacteria</taxon>
        <taxon>Pseudomonadati</taxon>
        <taxon>Bacteroidota</taxon>
        <taxon>Cytophagia</taxon>
        <taxon>Cytophagales</taxon>
        <taxon>Hymenobacteraceae</taxon>
        <taxon>Hymenobacter</taxon>
    </lineage>
</organism>
<dbReference type="OrthoDB" id="1411058at2"/>
<gene>
    <name evidence="1" type="ORF">BXP70_08575</name>
</gene>
<dbReference type="AlphaFoldDB" id="A0A243WGE0"/>
<keyword evidence="2" id="KW-1185">Reference proteome</keyword>
<accession>A0A243WGE0</accession>
<evidence type="ECO:0000313" key="1">
    <source>
        <dbReference type="EMBL" id="OUJ74800.1"/>
    </source>
</evidence>
<dbReference type="Pfam" id="PF06996">
    <property type="entry name" value="T6SS_TssG"/>
    <property type="match status" value="1"/>
</dbReference>